<sequence>MTPEDLLGELSIRIYEPPLTDMREDGRICNAADPVAVLMLILDFDTEVAMNGIDNFIGNSSGRYTRATITALQTIGAQSQAALLEKILAVADEAGMTHDAIQEDRSGLDEFAITSFEKLHGDKWDAASDGIQTLDAQIDYSDMLACAESYAGNHSAVLHRALGIIDG</sequence>
<dbReference type="Pfam" id="PF14300">
    <property type="entry name" value="DMP19"/>
    <property type="match status" value="1"/>
</dbReference>
<evidence type="ECO:0000313" key="2">
    <source>
        <dbReference type="EMBL" id="QDT18454.1"/>
    </source>
</evidence>
<protein>
    <recommendedName>
        <fullName evidence="1">DNA mimic protein DMP19 C-terminal domain-containing protein</fullName>
    </recommendedName>
</protein>
<evidence type="ECO:0000259" key="1">
    <source>
        <dbReference type="Pfam" id="PF14300"/>
    </source>
</evidence>
<dbReference type="RefSeq" id="WP_145180019.1">
    <property type="nucleotide sequence ID" value="NZ_CP036266.1"/>
</dbReference>
<dbReference type="Proteomes" id="UP000320421">
    <property type="component" value="Chromosome"/>
</dbReference>
<accession>A0A517PGH4</accession>
<evidence type="ECO:0000313" key="3">
    <source>
        <dbReference type="Proteomes" id="UP000320421"/>
    </source>
</evidence>
<dbReference type="EMBL" id="CP036266">
    <property type="protein sequence ID" value="QDT18454.1"/>
    <property type="molecule type" value="Genomic_DNA"/>
</dbReference>
<dbReference type="AlphaFoldDB" id="A0A517PGH4"/>
<reference evidence="2 3" key="1">
    <citation type="submission" date="2019-02" db="EMBL/GenBank/DDBJ databases">
        <title>Deep-cultivation of Planctomycetes and their phenomic and genomic characterization uncovers novel biology.</title>
        <authorList>
            <person name="Wiegand S."/>
            <person name="Jogler M."/>
            <person name="Boedeker C."/>
            <person name="Pinto D."/>
            <person name="Vollmers J."/>
            <person name="Rivas-Marin E."/>
            <person name="Kohn T."/>
            <person name="Peeters S.H."/>
            <person name="Heuer A."/>
            <person name="Rast P."/>
            <person name="Oberbeckmann S."/>
            <person name="Bunk B."/>
            <person name="Jeske O."/>
            <person name="Meyerdierks A."/>
            <person name="Storesund J.E."/>
            <person name="Kallscheuer N."/>
            <person name="Luecker S."/>
            <person name="Lage O.M."/>
            <person name="Pohl T."/>
            <person name="Merkel B.J."/>
            <person name="Hornburger P."/>
            <person name="Mueller R.-W."/>
            <person name="Bruemmer F."/>
            <person name="Labrenz M."/>
            <person name="Spormann A.M."/>
            <person name="Op den Camp H."/>
            <person name="Overmann J."/>
            <person name="Amann R."/>
            <person name="Jetten M.S.M."/>
            <person name="Mascher T."/>
            <person name="Medema M.H."/>
            <person name="Devos D.P."/>
            <person name="Kaster A.-K."/>
            <person name="Ovreas L."/>
            <person name="Rohde M."/>
            <person name="Galperin M.Y."/>
            <person name="Jogler C."/>
        </authorList>
    </citation>
    <scope>NUCLEOTIDE SEQUENCE [LARGE SCALE GENOMIC DNA]</scope>
    <source>
        <strain evidence="2 3">HG66A1</strain>
    </source>
</reference>
<proteinExistence type="predicted"/>
<name>A0A517PGH4_9PLAN</name>
<dbReference type="OrthoDB" id="289066at2"/>
<organism evidence="2 3">
    <name type="scientific">Gimesia chilikensis</name>
    <dbReference type="NCBI Taxonomy" id="2605989"/>
    <lineage>
        <taxon>Bacteria</taxon>
        <taxon>Pseudomonadati</taxon>
        <taxon>Planctomycetota</taxon>
        <taxon>Planctomycetia</taxon>
        <taxon>Planctomycetales</taxon>
        <taxon>Planctomycetaceae</taxon>
        <taxon>Gimesia</taxon>
    </lineage>
</organism>
<feature type="domain" description="DNA mimic protein DMP19 C-terminal" evidence="1">
    <location>
        <begin position="34"/>
        <end position="139"/>
    </location>
</feature>
<gene>
    <name evidence="2" type="ORF">HG66A1_02150</name>
</gene>
<keyword evidence="3" id="KW-1185">Reference proteome</keyword>
<dbReference type="InterPro" id="IPR025402">
    <property type="entry name" value="DMP19_C"/>
</dbReference>
<dbReference type="Gene3D" id="1.20.1420.60">
    <property type="match status" value="1"/>
</dbReference>